<keyword evidence="2" id="KW-0805">Transcription regulation</keyword>
<dbReference type="InterPro" id="IPR050613">
    <property type="entry name" value="Sec_Metabolite_Reg"/>
</dbReference>
<dbReference type="GO" id="GO:0003677">
    <property type="term" value="F:DNA binding"/>
    <property type="evidence" value="ECO:0007669"/>
    <property type="project" value="InterPro"/>
</dbReference>
<dbReference type="RefSeq" id="XP_013330270.1">
    <property type="nucleotide sequence ID" value="XM_013474816.1"/>
</dbReference>
<dbReference type="GeneID" id="25314662"/>
<dbReference type="CDD" id="cd12148">
    <property type="entry name" value="fungal_TF_MHR"/>
    <property type="match status" value="1"/>
</dbReference>
<feature type="compositionally biased region" description="Basic and acidic residues" evidence="5">
    <location>
        <begin position="1"/>
        <end position="10"/>
    </location>
</feature>
<name>A0A0F4Z1C0_RASE3</name>
<dbReference type="InterPro" id="IPR007219">
    <property type="entry name" value="XnlR_reg_dom"/>
</dbReference>
<reference evidence="7 8" key="1">
    <citation type="submission" date="2015-04" db="EMBL/GenBank/DDBJ databases">
        <authorList>
            <person name="Heijne W.H."/>
            <person name="Fedorova N.D."/>
            <person name="Nierman W.C."/>
            <person name="Vollebregt A.W."/>
            <person name="Zhao Z."/>
            <person name="Wu L."/>
            <person name="Kumar M."/>
            <person name="Stam H."/>
            <person name="van den Berg M.A."/>
            <person name="Pel H.J."/>
        </authorList>
    </citation>
    <scope>NUCLEOTIDE SEQUENCE [LARGE SCALE GENOMIC DNA]</scope>
    <source>
        <strain evidence="7 8">CBS 393.64</strain>
    </source>
</reference>
<feature type="region of interest" description="Disordered" evidence="5">
    <location>
        <begin position="104"/>
        <end position="123"/>
    </location>
</feature>
<dbReference type="PANTHER" id="PTHR31001:SF61">
    <property type="entry name" value="ZN(II)2CYS6 TRANSCRIPTION FACTOR (EUROFUNG)"/>
    <property type="match status" value="1"/>
</dbReference>
<keyword evidence="3" id="KW-0804">Transcription</keyword>
<comment type="subcellular location">
    <subcellularLocation>
        <location evidence="1">Nucleus</location>
    </subcellularLocation>
</comment>
<dbReference type="Proteomes" id="UP000053958">
    <property type="component" value="Unassembled WGS sequence"/>
</dbReference>
<sequence>MDSKNIKCLDDSGGQASHEDSPITSMRAQHRIRKKQTSGSTITPDAPQRQIGRLRAVSDFEAQMRSREACMREMHGKRHRPAMLLSPFSYDEKRQWHPRKIVERFPSAQAKQPKAQISSDSSRASSLEIASFKPSGTPALELPSTSPGYLGSTSYSAVLAEHQKDIPADIEGGTESGSVMQTVDPERAQSGLRVLSLLYNLSLIDALIRKYYQSKWFMILPYVVVDSMLLSTRRIFDSFEPTETESRLRDLSIQIFRNSSRPLKPHRNMTIDDYTSSFTGENIRWETIGLMFALSGMSLLATHETDPAIAELQGSPEAKERLLNQISEATSTCIAFCDHAASPNEILAFAQHTDVMLRTQQYGDSSYQAWRRLGDLSATVYAAGLHQVDGPADDDCPFFLKQLRRGCFAAAFYIDKCVATFVGRPPLINYRYCTLTPPLDLSDDVLISGGEALDNAVAQLDAAGWDRQGRRHRTSLIRIRFLLAIYREEILELALGVGYQQDFPRKASKILERAQAAWETCPDHLRYDRCSDSNPTGWYDTGSPIFLLYLDYLYSGFLLHRTLIKYTGLGQVPLFDTARQLLSTVLRICNDRDNATDRSRHYSWIVLYYGLPSACVLAFEVLRQTQQAGPHPVVLPRAEVIRNLSVFVSCLSWVARPGQGNYGMCKEVEKKLSHILDRILDPPIAASEDINFVNDMASGLDNFLDWNNYNNWEFNSDVFGL</sequence>
<evidence type="ECO:0000256" key="4">
    <source>
        <dbReference type="ARBA" id="ARBA00023242"/>
    </source>
</evidence>
<dbReference type="GO" id="GO:0005634">
    <property type="term" value="C:nucleus"/>
    <property type="evidence" value="ECO:0007669"/>
    <property type="project" value="UniProtKB-SubCell"/>
</dbReference>
<keyword evidence="4" id="KW-0539">Nucleus</keyword>
<dbReference type="SMART" id="SM00906">
    <property type="entry name" value="Fungal_trans"/>
    <property type="match status" value="1"/>
</dbReference>
<comment type="caution">
    <text evidence="7">The sequence shown here is derived from an EMBL/GenBank/DDBJ whole genome shotgun (WGS) entry which is preliminary data.</text>
</comment>
<dbReference type="PANTHER" id="PTHR31001">
    <property type="entry name" value="UNCHARACTERIZED TRANSCRIPTIONAL REGULATORY PROTEIN"/>
    <property type="match status" value="1"/>
</dbReference>
<evidence type="ECO:0000256" key="1">
    <source>
        <dbReference type="ARBA" id="ARBA00004123"/>
    </source>
</evidence>
<organism evidence="7 8">
    <name type="scientific">Rasamsonia emersonii (strain ATCC 16479 / CBS 393.64 / IMI 116815)</name>
    <dbReference type="NCBI Taxonomy" id="1408163"/>
    <lineage>
        <taxon>Eukaryota</taxon>
        <taxon>Fungi</taxon>
        <taxon>Dikarya</taxon>
        <taxon>Ascomycota</taxon>
        <taxon>Pezizomycotina</taxon>
        <taxon>Eurotiomycetes</taxon>
        <taxon>Eurotiomycetidae</taxon>
        <taxon>Eurotiales</taxon>
        <taxon>Trichocomaceae</taxon>
        <taxon>Rasamsonia</taxon>
    </lineage>
</organism>
<proteinExistence type="predicted"/>
<dbReference type="EMBL" id="LASV01000091">
    <property type="protein sequence ID" value="KKA23658.1"/>
    <property type="molecule type" value="Genomic_DNA"/>
</dbReference>
<dbReference type="Pfam" id="PF04082">
    <property type="entry name" value="Fungal_trans"/>
    <property type="match status" value="1"/>
</dbReference>
<evidence type="ECO:0000259" key="6">
    <source>
        <dbReference type="SMART" id="SM00906"/>
    </source>
</evidence>
<keyword evidence="8" id="KW-1185">Reference proteome</keyword>
<feature type="domain" description="Xylanolytic transcriptional activator regulatory" evidence="6">
    <location>
        <begin position="369"/>
        <end position="444"/>
    </location>
</feature>
<protein>
    <submittedName>
        <fullName evidence="7">C6 transcription factor</fullName>
    </submittedName>
</protein>
<feature type="region of interest" description="Disordered" evidence="5">
    <location>
        <begin position="1"/>
        <end position="46"/>
    </location>
</feature>
<dbReference type="AlphaFoldDB" id="A0A0F4Z1C0"/>
<gene>
    <name evidence="7" type="ORF">T310_2311</name>
</gene>
<accession>A0A0F4Z1C0</accession>
<evidence type="ECO:0000313" key="8">
    <source>
        <dbReference type="Proteomes" id="UP000053958"/>
    </source>
</evidence>
<dbReference type="OrthoDB" id="4898680at2759"/>
<dbReference type="GO" id="GO:0006351">
    <property type="term" value="P:DNA-templated transcription"/>
    <property type="evidence" value="ECO:0007669"/>
    <property type="project" value="InterPro"/>
</dbReference>
<dbReference type="GO" id="GO:0008270">
    <property type="term" value="F:zinc ion binding"/>
    <property type="evidence" value="ECO:0007669"/>
    <property type="project" value="InterPro"/>
</dbReference>
<evidence type="ECO:0000256" key="5">
    <source>
        <dbReference type="SAM" id="MobiDB-lite"/>
    </source>
</evidence>
<evidence type="ECO:0000256" key="2">
    <source>
        <dbReference type="ARBA" id="ARBA00023015"/>
    </source>
</evidence>
<evidence type="ECO:0000313" key="7">
    <source>
        <dbReference type="EMBL" id="KKA23658.1"/>
    </source>
</evidence>
<dbReference type="STRING" id="1408163.A0A0F4Z1C0"/>
<evidence type="ECO:0000256" key="3">
    <source>
        <dbReference type="ARBA" id="ARBA00023163"/>
    </source>
</evidence>